<dbReference type="CDD" id="cd22157">
    <property type="entry name" value="F-box_AtFBW1-like"/>
    <property type="match status" value="1"/>
</dbReference>
<dbReference type="InterPro" id="IPR050796">
    <property type="entry name" value="SCF_F-box_component"/>
</dbReference>
<dbReference type="EMBL" id="CACVBM020000888">
    <property type="protein sequence ID" value="CAA7024461.1"/>
    <property type="molecule type" value="Genomic_DNA"/>
</dbReference>
<dbReference type="Pfam" id="PF07734">
    <property type="entry name" value="FBA_1"/>
    <property type="match status" value="1"/>
</dbReference>
<dbReference type="SUPFAM" id="SSF81383">
    <property type="entry name" value="F-box domain"/>
    <property type="match status" value="1"/>
</dbReference>
<sequence>MMVSHLPEDLVEEILSRVPGTSLKRIRLTCKRWKALIKEPEFSEKHFRNAPKQSRLLMLKDFRLCPVIVDLNVVPPSIEFNGALNPKDSHSNSEQVDIATVSHLDGLLLCITRDDRLVVWNPYLGEARWIQQENGYKNYSSFNLGYENKKSGRNYKVLMHSKGFKTKGLGLVSGFEVYEFSSSTWRVVNAPKWVRTIYHRGVALKGNIYWICHDEKDNYFLSFDFTKETFGRLCLPTSPNRGYKALSVVGEEKLLVLRNSSDTSKMDIWVTNKFNTKAELSWSKYFSVGVNRIRPFMCLLIDEEKKVALCYNTCSRIGLDALYTIGEDDKYFTEIPCREEPCLTLSDIWLPFIFNYVPSLVHIQSN</sequence>
<feature type="domain" description="F-box" evidence="1">
    <location>
        <begin position="1"/>
        <end position="50"/>
    </location>
</feature>
<dbReference type="SMART" id="SM00256">
    <property type="entry name" value="FBOX"/>
    <property type="match status" value="1"/>
</dbReference>
<evidence type="ECO:0000259" key="1">
    <source>
        <dbReference type="PROSITE" id="PS50181"/>
    </source>
</evidence>
<dbReference type="PANTHER" id="PTHR31672">
    <property type="entry name" value="BNACNNG10540D PROTEIN"/>
    <property type="match status" value="1"/>
</dbReference>
<dbReference type="SUPFAM" id="SSF50965">
    <property type="entry name" value="Galactose oxidase, central domain"/>
    <property type="match status" value="1"/>
</dbReference>
<dbReference type="Pfam" id="PF00646">
    <property type="entry name" value="F-box"/>
    <property type="match status" value="1"/>
</dbReference>
<dbReference type="InterPro" id="IPR036047">
    <property type="entry name" value="F-box-like_dom_sf"/>
</dbReference>
<reference evidence="2 4" key="1">
    <citation type="submission" date="2020-01" db="EMBL/GenBank/DDBJ databases">
        <authorList>
            <person name="Mishra B."/>
        </authorList>
    </citation>
    <scope>NUCLEOTIDE SEQUENCE [LARGE SCALE GENOMIC DNA]</scope>
</reference>
<dbReference type="AlphaFoldDB" id="A0A6D2HTV7"/>
<gene>
    <name evidence="3" type="ORF">MERR_LOCUS11696</name>
    <name evidence="2" type="ORF">MERR_LOCUS3871</name>
</gene>
<dbReference type="InterPro" id="IPR011043">
    <property type="entry name" value="Gal_Oxase/kelch_b-propeller"/>
</dbReference>
<dbReference type="InterPro" id="IPR006527">
    <property type="entry name" value="F-box-assoc_dom_typ1"/>
</dbReference>
<dbReference type="OrthoDB" id="1022798at2759"/>
<dbReference type="PANTHER" id="PTHR31672:SF13">
    <property type="entry name" value="F-BOX PROTEIN CPR30-LIKE"/>
    <property type="match status" value="1"/>
</dbReference>
<dbReference type="Proteomes" id="UP000467841">
    <property type="component" value="Unassembled WGS sequence"/>
</dbReference>
<dbReference type="Gene3D" id="1.20.1280.50">
    <property type="match status" value="1"/>
</dbReference>
<evidence type="ECO:0000313" key="4">
    <source>
        <dbReference type="Proteomes" id="UP000467841"/>
    </source>
</evidence>
<organism evidence="2 4">
    <name type="scientific">Microthlaspi erraticum</name>
    <dbReference type="NCBI Taxonomy" id="1685480"/>
    <lineage>
        <taxon>Eukaryota</taxon>
        <taxon>Viridiplantae</taxon>
        <taxon>Streptophyta</taxon>
        <taxon>Embryophyta</taxon>
        <taxon>Tracheophyta</taxon>
        <taxon>Spermatophyta</taxon>
        <taxon>Magnoliopsida</taxon>
        <taxon>eudicotyledons</taxon>
        <taxon>Gunneridae</taxon>
        <taxon>Pentapetalae</taxon>
        <taxon>rosids</taxon>
        <taxon>malvids</taxon>
        <taxon>Brassicales</taxon>
        <taxon>Brassicaceae</taxon>
        <taxon>Coluteocarpeae</taxon>
        <taxon>Microthlaspi</taxon>
    </lineage>
</organism>
<evidence type="ECO:0000313" key="3">
    <source>
        <dbReference type="EMBL" id="CAA7024461.1"/>
    </source>
</evidence>
<dbReference type="InterPro" id="IPR017451">
    <property type="entry name" value="F-box-assoc_interact_dom"/>
</dbReference>
<evidence type="ECO:0000313" key="2">
    <source>
        <dbReference type="EMBL" id="CAA7016636.1"/>
    </source>
</evidence>
<dbReference type="InterPro" id="IPR001810">
    <property type="entry name" value="F-box_dom"/>
</dbReference>
<keyword evidence="4" id="KW-1185">Reference proteome</keyword>
<proteinExistence type="predicted"/>
<accession>A0A6D2HTV7</accession>
<dbReference type="EMBL" id="CACVBM020000233">
    <property type="protein sequence ID" value="CAA7016636.1"/>
    <property type="molecule type" value="Genomic_DNA"/>
</dbReference>
<name>A0A6D2HTV7_9BRAS</name>
<dbReference type="NCBIfam" id="TIGR01640">
    <property type="entry name" value="F_box_assoc_1"/>
    <property type="match status" value="1"/>
</dbReference>
<dbReference type="PROSITE" id="PS50181">
    <property type="entry name" value="FBOX"/>
    <property type="match status" value="1"/>
</dbReference>
<protein>
    <recommendedName>
        <fullName evidence="1">F-box domain-containing protein</fullName>
    </recommendedName>
</protein>